<organism evidence="1 2">
    <name type="scientific">Tanacetum coccineum</name>
    <dbReference type="NCBI Taxonomy" id="301880"/>
    <lineage>
        <taxon>Eukaryota</taxon>
        <taxon>Viridiplantae</taxon>
        <taxon>Streptophyta</taxon>
        <taxon>Embryophyta</taxon>
        <taxon>Tracheophyta</taxon>
        <taxon>Spermatophyta</taxon>
        <taxon>Magnoliopsida</taxon>
        <taxon>eudicotyledons</taxon>
        <taxon>Gunneridae</taxon>
        <taxon>Pentapetalae</taxon>
        <taxon>asterids</taxon>
        <taxon>campanulids</taxon>
        <taxon>Asterales</taxon>
        <taxon>Asteraceae</taxon>
        <taxon>Asteroideae</taxon>
        <taxon>Anthemideae</taxon>
        <taxon>Anthemidinae</taxon>
        <taxon>Tanacetum</taxon>
    </lineage>
</organism>
<comment type="caution">
    <text evidence="1">The sequence shown here is derived from an EMBL/GenBank/DDBJ whole genome shotgun (WGS) entry which is preliminary data.</text>
</comment>
<accession>A0ABQ4ZZC9</accession>
<name>A0ABQ4ZZC9_9ASTR</name>
<gene>
    <name evidence="1" type="ORF">Tco_0802313</name>
</gene>
<protein>
    <submittedName>
        <fullName evidence="1">Uncharacterized protein</fullName>
    </submittedName>
</protein>
<keyword evidence="2" id="KW-1185">Reference proteome</keyword>
<evidence type="ECO:0000313" key="1">
    <source>
        <dbReference type="EMBL" id="GJS95345.1"/>
    </source>
</evidence>
<proteinExistence type="predicted"/>
<dbReference type="EMBL" id="BQNB010011801">
    <property type="protein sequence ID" value="GJS95345.1"/>
    <property type="molecule type" value="Genomic_DNA"/>
</dbReference>
<reference evidence="1" key="1">
    <citation type="journal article" date="2022" name="Int. J. Mol. Sci.">
        <title>Draft Genome of Tanacetum Coccineum: Genomic Comparison of Closely Related Tanacetum-Family Plants.</title>
        <authorList>
            <person name="Yamashiro T."/>
            <person name="Shiraishi A."/>
            <person name="Nakayama K."/>
            <person name="Satake H."/>
        </authorList>
    </citation>
    <scope>NUCLEOTIDE SEQUENCE</scope>
</reference>
<evidence type="ECO:0000313" key="2">
    <source>
        <dbReference type="Proteomes" id="UP001151760"/>
    </source>
</evidence>
<reference evidence="1" key="2">
    <citation type="submission" date="2022-01" db="EMBL/GenBank/DDBJ databases">
        <authorList>
            <person name="Yamashiro T."/>
            <person name="Shiraishi A."/>
            <person name="Satake H."/>
            <person name="Nakayama K."/>
        </authorList>
    </citation>
    <scope>NUCLEOTIDE SEQUENCE</scope>
</reference>
<sequence>MVVCRLFPTQEDPHEISVRKKNEDCVSLVCDVRVMCVAQDKSLNVQVATIRLETLEQINGYPCIIFLFIGVNWYLNEQAIMKQKADSSRGVYEFSDLNPYVGHPDPMREGQELFHKGLLSETDLALVAEV</sequence>
<dbReference type="Proteomes" id="UP001151760">
    <property type="component" value="Unassembled WGS sequence"/>
</dbReference>